<dbReference type="AlphaFoldDB" id="A0AAN6T448"/>
<accession>A0AAN6T448</accession>
<proteinExistence type="inferred from homology"/>
<protein>
    <recommendedName>
        <fullName evidence="7">Ribosomal protein S21</fullName>
    </recommendedName>
</protein>
<feature type="compositionally biased region" description="Low complexity" evidence="4">
    <location>
        <begin position="46"/>
        <end position="55"/>
    </location>
</feature>
<feature type="region of interest" description="Disordered" evidence="4">
    <location>
        <begin position="98"/>
        <end position="138"/>
    </location>
</feature>
<name>A0AAN6T448_9PEZI</name>
<keyword evidence="3" id="KW-0687">Ribonucleoprotein</keyword>
<reference evidence="5" key="2">
    <citation type="submission" date="2023-05" db="EMBL/GenBank/DDBJ databases">
        <authorList>
            <consortium name="Lawrence Berkeley National Laboratory"/>
            <person name="Steindorff A."/>
            <person name="Hensen N."/>
            <person name="Bonometti L."/>
            <person name="Westerberg I."/>
            <person name="Brannstrom I.O."/>
            <person name="Guillou S."/>
            <person name="Cros-Aarteil S."/>
            <person name="Calhoun S."/>
            <person name="Haridas S."/>
            <person name="Kuo A."/>
            <person name="Mondo S."/>
            <person name="Pangilinan J."/>
            <person name="Riley R."/>
            <person name="Labutti K."/>
            <person name="Andreopoulos B."/>
            <person name="Lipzen A."/>
            <person name="Chen C."/>
            <person name="Yanf M."/>
            <person name="Daum C."/>
            <person name="Ng V."/>
            <person name="Clum A."/>
            <person name="Ohm R."/>
            <person name="Martin F."/>
            <person name="Silar P."/>
            <person name="Natvig D."/>
            <person name="Lalanne C."/>
            <person name="Gautier V."/>
            <person name="Ament-Velasquez S.L."/>
            <person name="Kruys A."/>
            <person name="Hutchinson M.I."/>
            <person name="Powell A.J."/>
            <person name="Barry K."/>
            <person name="Miller A.N."/>
            <person name="Grigoriev I.V."/>
            <person name="Debuchy R."/>
            <person name="Gladieux P."/>
            <person name="Thoren M.H."/>
            <person name="Johannesson H."/>
        </authorList>
    </citation>
    <scope>NUCLEOTIDE SEQUENCE</scope>
    <source>
        <strain evidence="5">CBS 757.83</strain>
    </source>
</reference>
<dbReference type="GO" id="GO:0003735">
    <property type="term" value="F:structural constituent of ribosome"/>
    <property type="evidence" value="ECO:0007669"/>
    <property type="project" value="InterPro"/>
</dbReference>
<evidence type="ECO:0000256" key="3">
    <source>
        <dbReference type="ARBA" id="ARBA00023274"/>
    </source>
</evidence>
<evidence type="ECO:0000313" key="5">
    <source>
        <dbReference type="EMBL" id="KAK4103394.1"/>
    </source>
</evidence>
<gene>
    <name evidence="5" type="ORF">N658DRAFT_493881</name>
</gene>
<dbReference type="GO" id="GO:0005763">
    <property type="term" value="C:mitochondrial small ribosomal subunit"/>
    <property type="evidence" value="ECO:0007669"/>
    <property type="project" value="TreeGrafter"/>
</dbReference>
<organism evidence="5 6">
    <name type="scientific">Parathielavia hyrcaniae</name>
    <dbReference type="NCBI Taxonomy" id="113614"/>
    <lineage>
        <taxon>Eukaryota</taxon>
        <taxon>Fungi</taxon>
        <taxon>Dikarya</taxon>
        <taxon>Ascomycota</taxon>
        <taxon>Pezizomycotina</taxon>
        <taxon>Sordariomycetes</taxon>
        <taxon>Sordariomycetidae</taxon>
        <taxon>Sordariales</taxon>
        <taxon>Chaetomiaceae</taxon>
        <taxon>Parathielavia</taxon>
    </lineage>
</organism>
<feature type="compositionally biased region" description="Low complexity" evidence="4">
    <location>
        <begin position="107"/>
        <end position="130"/>
    </location>
</feature>
<dbReference type="PANTHER" id="PTHR41237">
    <property type="entry name" value="37S RIBOSOMAL PROTEIN MRP21, MITOCHONDRIAL"/>
    <property type="match status" value="1"/>
</dbReference>
<dbReference type="GO" id="GO:0070124">
    <property type="term" value="P:mitochondrial translational initiation"/>
    <property type="evidence" value="ECO:0007669"/>
    <property type="project" value="TreeGrafter"/>
</dbReference>
<evidence type="ECO:0000256" key="2">
    <source>
        <dbReference type="ARBA" id="ARBA00022980"/>
    </source>
</evidence>
<comment type="caution">
    <text evidence="5">The sequence shown here is derived from an EMBL/GenBank/DDBJ whole genome shotgun (WGS) entry which is preliminary data.</text>
</comment>
<keyword evidence="6" id="KW-1185">Reference proteome</keyword>
<dbReference type="InterPro" id="IPR001911">
    <property type="entry name" value="Ribosomal_bS21"/>
</dbReference>
<keyword evidence="2" id="KW-0689">Ribosomal protein</keyword>
<evidence type="ECO:0000256" key="4">
    <source>
        <dbReference type="SAM" id="MobiDB-lite"/>
    </source>
</evidence>
<evidence type="ECO:0000313" key="6">
    <source>
        <dbReference type="Proteomes" id="UP001305647"/>
    </source>
</evidence>
<dbReference type="Proteomes" id="UP001305647">
    <property type="component" value="Unassembled WGS sequence"/>
</dbReference>
<dbReference type="Pfam" id="PF01165">
    <property type="entry name" value="Ribosomal_S21"/>
    <property type="match status" value="1"/>
</dbReference>
<reference evidence="5" key="1">
    <citation type="journal article" date="2023" name="Mol. Phylogenet. Evol.">
        <title>Genome-scale phylogeny and comparative genomics of the fungal order Sordariales.</title>
        <authorList>
            <person name="Hensen N."/>
            <person name="Bonometti L."/>
            <person name="Westerberg I."/>
            <person name="Brannstrom I.O."/>
            <person name="Guillou S."/>
            <person name="Cros-Aarteil S."/>
            <person name="Calhoun S."/>
            <person name="Haridas S."/>
            <person name="Kuo A."/>
            <person name="Mondo S."/>
            <person name="Pangilinan J."/>
            <person name="Riley R."/>
            <person name="LaButti K."/>
            <person name="Andreopoulos B."/>
            <person name="Lipzen A."/>
            <person name="Chen C."/>
            <person name="Yan M."/>
            <person name="Daum C."/>
            <person name="Ng V."/>
            <person name="Clum A."/>
            <person name="Steindorff A."/>
            <person name="Ohm R.A."/>
            <person name="Martin F."/>
            <person name="Silar P."/>
            <person name="Natvig D.O."/>
            <person name="Lalanne C."/>
            <person name="Gautier V."/>
            <person name="Ament-Velasquez S.L."/>
            <person name="Kruys A."/>
            <person name="Hutchinson M.I."/>
            <person name="Powell A.J."/>
            <person name="Barry K."/>
            <person name="Miller A.N."/>
            <person name="Grigoriev I.V."/>
            <person name="Debuchy R."/>
            <person name="Gladieux P."/>
            <person name="Hiltunen Thoren M."/>
            <person name="Johannesson H."/>
        </authorList>
    </citation>
    <scope>NUCLEOTIDE SEQUENCE</scope>
    <source>
        <strain evidence="5">CBS 757.83</strain>
    </source>
</reference>
<evidence type="ECO:0000256" key="1">
    <source>
        <dbReference type="ARBA" id="ARBA00006640"/>
    </source>
</evidence>
<sequence>MEFRQVVHCVRRSAAAATRPSLASTQQSPSAILFQHHHFTSNTKPQQQEAAAAQQSSPTPLQARIDQVRTSIPQPQVTMPPRPPPFRQSTFFQEQAGKKTGKNWTAPGNQPPTTTTYTTRNTTLTGRLPTSPSAASAEEDPYSLFTQINTDMERSTTGPGGATPLTTWREDEFVGKYYDVAESALRLRPSTGRTFHVKGNVDVARGLYLLGRAVKMNGIKDDVRLSRRHERPALKRKRQKRERWQARFKQGFRAAFVRVMELRGQGW</sequence>
<dbReference type="EMBL" id="MU863628">
    <property type="protein sequence ID" value="KAK4103394.1"/>
    <property type="molecule type" value="Genomic_DNA"/>
</dbReference>
<dbReference type="InterPro" id="IPR052837">
    <property type="entry name" value="Mitoribosomal_bS21"/>
</dbReference>
<evidence type="ECO:0008006" key="7">
    <source>
        <dbReference type="Google" id="ProtNLM"/>
    </source>
</evidence>
<comment type="similarity">
    <text evidence="1">Belongs to the bacterial ribosomal protein bS21 family.</text>
</comment>
<dbReference type="PANTHER" id="PTHR41237:SF1">
    <property type="entry name" value="SMALL RIBOSOMAL SUBUNIT PROTEIN BS21M"/>
    <property type="match status" value="1"/>
</dbReference>
<feature type="region of interest" description="Disordered" evidence="4">
    <location>
        <begin position="41"/>
        <end position="61"/>
    </location>
</feature>